<feature type="transmembrane region" description="Helical" evidence="18">
    <location>
        <begin position="97"/>
        <end position="116"/>
    </location>
</feature>
<dbReference type="SMART" id="SM00387">
    <property type="entry name" value="HATPase_c"/>
    <property type="match status" value="1"/>
</dbReference>
<accession>W7QXV6</accession>
<dbReference type="CDD" id="cd00130">
    <property type="entry name" value="PAS"/>
    <property type="match status" value="1"/>
</dbReference>
<dbReference type="GO" id="GO:0000155">
    <property type="term" value="F:phosphorelay sensor kinase activity"/>
    <property type="evidence" value="ECO:0007669"/>
    <property type="project" value="InterPro"/>
</dbReference>
<dbReference type="Pfam" id="PF00072">
    <property type="entry name" value="Response_reg"/>
    <property type="match status" value="2"/>
</dbReference>
<dbReference type="InterPro" id="IPR000014">
    <property type="entry name" value="PAS"/>
</dbReference>
<dbReference type="SUPFAM" id="SSF47226">
    <property type="entry name" value="Histidine-containing phosphotransfer domain, HPT domain"/>
    <property type="match status" value="1"/>
</dbReference>
<name>W7QXV6_9ALTE</name>
<dbReference type="RefSeq" id="WP_051479764.1">
    <property type="nucleotide sequence ID" value="NZ_ARZY01000015.1"/>
</dbReference>
<evidence type="ECO:0000256" key="6">
    <source>
        <dbReference type="ARBA" id="ARBA00022679"/>
    </source>
</evidence>
<dbReference type="CDD" id="cd00156">
    <property type="entry name" value="REC"/>
    <property type="match status" value="1"/>
</dbReference>
<dbReference type="InterPro" id="IPR003594">
    <property type="entry name" value="HATPase_dom"/>
</dbReference>
<feature type="modified residue" description="4-aspartylphosphate" evidence="16">
    <location>
        <position position="1026"/>
    </location>
</feature>
<dbReference type="PANTHER" id="PTHR45339">
    <property type="entry name" value="HYBRID SIGNAL TRANSDUCTION HISTIDINE KINASE J"/>
    <property type="match status" value="1"/>
</dbReference>
<dbReference type="CDD" id="cd00082">
    <property type="entry name" value="HisKA"/>
    <property type="match status" value="1"/>
</dbReference>
<dbReference type="InterPro" id="IPR005467">
    <property type="entry name" value="His_kinase_dom"/>
</dbReference>
<feature type="transmembrane region" description="Helical" evidence="18">
    <location>
        <begin position="393"/>
        <end position="413"/>
    </location>
</feature>
<dbReference type="InterPro" id="IPR004358">
    <property type="entry name" value="Sig_transdc_His_kin-like_C"/>
</dbReference>
<dbReference type="InterPro" id="IPR036641">
    <property type="entry name" value="HPT_dom_sf"/>
</dbReference>
<organism evidence="22 23">
    <name type="scientific">Catenovulum agarivorans DS-2</name>
    <dbReference type="NCBI Taxonomy" id="1328313"/>
    <lineage>
        <taxon>Bacteria</taxon>
        <taxon>Pseudomonadati</taxon>
        <taxon>Pseudomonadota</taxon>
        <taxon>Gammaproteobacteria</taxon>
        <taxon>Alteromonadales</taxon>
        <taxon>Alteromonadaceae</taxon>
        <taxon>Catenovulum</taxon>
    </lineage>
</organism>
<dbReference type="Proteomes" id="UP000019276">
    <property type="component" value="Unassembled WGS sequence"/>
</dbReference>
<comment type="catalytic activity">
    <reaction evidence="1">
        <text>ATP + protein L-histidine = ADP + protein N-phospho-L-histidine.</text>
        <dbReference type="EC" id="2.7.13.3"/>
    </reaction>
</comment>
<evidence type="ECO:0000259" key="21">
    <source>
        <dbReference type="PROSITE" id="PS50113"/>
    </source>
</evidence>
<comment type="subcellular location">
    <subcellularLocation>
        <location evidence="2">Cell membrane</location>
        <topology evidence="2">Multi-pass membrane protein</topology>
    </subcellularLocation>
</comment>
<dbReference type="InterPro" id="IPR035965">
    <property type="entry name" value="PAS-like_dom_sf"/>
</dbReference>
<dbReference type="SUPFAM" id="SSF55785">
    <property type="entry name" value="PYP-like sensor domain (PAS domain)"/>
    <property type="match status" value="1"/>
</dbReference>
<evidence type="ECO:0000259" key="20">
    <source>
        <dbReference type="PROSITE" id="PS50110"/>
    </source>
</evidence>
<feature type="transmembrane region" description="Helical" evidence="18">
    <location>
        <begin position="34"/>
        <end position="54"/>
    </location>
</feature>
<evidence type="ECO:0000256" key="7">
    <source>
        <dbReference type="ARBA" id="ARBA00022692"/>
    </source>
</evidence>
<evidence type="ECO:0000256" key="15">
    <source>
        <dbReference type="ARBA" id="ARBA00068150"/>
    </source>
</evidence>
<dbReference type="Pfam" id="PF08447">
    <property type="entry name" value="PAS_3"/>
    <property type="match status" value="1"/>
</dbReference>
<dbReference type="AlphaFoldDB" id="W7QXV6"/>
<dbReference type="EMBL" id="ARZY01000015">
    <property type="protein sequence ID" value="EWH10120.1"/>
    <property type="molecule type" value="Genomic_DNA"/>
</dbReference>
<evidence type="ECO:0000256" key="4">
    <source>
        <dbReference type="ARBA" id="ARBA00022475"/>
    </source>
</evidence>
<keyword evidence="6" id="KW-0808">Transferase</keyword>
<feature type="transmembrane region" description="Helical" evidence="18">
    <location>
        <begin position="159"/>
        <end position="182"/>
    </location>
</feature>
<dbReference type="GO" id="GO:0005886">
    <property type="term" value="C:plasma membrane"/>
    <property type="evidence" value="ECO:0007669"/>
    <property type="project" value="UniProtKB-SubCell"/>
</dbReference>
<evidence type="ECO:0000256" key="3">
    <source>
        <dbReference type="ARBA" id="ARBA00012438"/>
    </source>
</evidence>
<feature type="transmembrane region" description="Helical" evidence="18">
    <location>
        <begin position="128"/>
        <end position="147"/>
    </location>
</feature>
<dbReference type="PRINTS" id="PR00344">
    <property type="entry name" value="BCTRLSENSOR"/>
</dbReference>
<dbReference type="PROSITE" id="PS50109">
    <property type="entry name" value="HIS_KIN"/>
    <property type="match status" value="1"/>
</dbReference>
<keyword evidence="23" id="KW-1185">Reference proteome</keyword>
<dbReference type="InterPro" id="IPR036890">
    <property type="entry name" value="HATPase_C_sf"/>
</dbReference>
<keyword evidence="4" id="KW-1003">Cell membrane</keyword>
<evidence type="ECO:0000313" key="23">
    <source>
        <dbReference type="Proteomes" id="UP000019276"/>
    </source>
</evidence>
<dbReference type="PANTHER" id="PTHR45339:SF1">
    <property type="entry name" value="HYBRID SIGNAL TRANSDUCTION HISTIDINE KINASE J"/>
    <property type="match status" value="1"/>
</dbReference>
<reference evidence="22 23" key="1">
    <citation type="journal article" date="2014" name="Genome Announc.">
        <title>Draft Genome Sequence of the Agar-Degrading Bacterium Catenovulum sp. Strain DS-2, Isolated from Intestines of Haliotis diversicolor.</title>
        <authorList>
            <person name="Shan D."/>
            <person name="Li X."/>
            <person name="Gu Z."/>
            <person name="Wei G."/>
            <person name="Gao Z."/>
            <person name="Shao Z."/>
        </authorList>
    </citation>
    <scope>NUCLEOTIDE SEQUENCE [LARGE SCALE GENOMIC DNA]</scope>
    <source>
        <strain evidence="22 23">DS-2</strain>
    </source>
</reference>
<dbReference type="CDD" id="cd16922">
    <property type="entry name" value="HATPase_EvgS-ArcB-TorS-like"/>
    <property type="match status" value="1"/>
</dbReference>
<keyword evidence="8" id="KW-0547">Nucleotide-binding</keyword>
<dbReference type="InterPro" id="IPR036097">
    <property type="entry name" value="HisK_dim/P_sf"/>
</dbReference>
<evidence type="ECO:0000256" key="17">
    <source>
        <dbReference type="SAM" id="MobiDB-lite"/>
    </source>
</evidence>
<dbReference type="eggNOG" id="COG0642">
    <property type="taxonomic scope" value="Bacteria"/>
</dbReference>
<feature type="domain" description="Response regulatory" evidence="20">
    <location>
        <begin position="977"/>
        <end position="1096"/>
    </location>
</feature>
<dbReference type="Gene3D" id="1.20.120.160">
    <property type="entry name" value="HPT domain"/>
    <property type="match status" value="1"/>
</dbReference>
<keyword evidence="13 18" id="KW-0472">Membrane</keyword>
<dbReference type="SUPFAM" id="SSF47384">
    <property type="entry name" value="Homodimeric domain of signal transducing histidine kinase"/>
    <property type="match status" value="1"/>
</dbReference>
<feature type="transmembrane region" description="Helical" evidence="18">
    <location>
        <begin position="66"/>
        <end position="85"/>
    </location>
</feature>
<dbReference type="InterPro" id="IPR000700">
    <property type="entry name" value="PAS-assoc_C"/>
</dbReference>
<evidence type="ECO:0000256" key="10">
    <source>
        <dbReference type="ARBA" id="ARBA00022840"/>
    </source>
</evidence>
<dbReference type="eggNOG" id="COG4251">
    <property type="taxonomic scope" value="Bacteria"/>
</dbReference>
<keyword evidence="7 18" id="KW-0812">Transmembrane</keyword>
<dbReference type="Gene3D" id="3.40.50.2300">
    <property type="match status" value="2"/>
</dbReference>
<dbReference type="SUPFAM" id="SSF55874">
    <property type="entry name" value="ATPase domain of HSP90 chaperone/DNA topoisomerase II/histidine kinase"/>
    <property type="match status" value="1"/>
</dbReference>
<evidence type="ECO:0000256" key="16">
    <source>
        <dbReference type="PROSITE-ProRule" id="PRU00169"/>
    </source>
</evidence>
<dbReference type="InterPro" id="IPR013655">
    <property type="entry name" value="PAS_fold_3"/>
</dbReference>
<evidence type="ECO:0000256" key="12">
    <source>
        <dbReference type="ARBA" id="ARBA00023012"/>
    </source>
</evidence>
<dbReference type="InterPro" id="IPR003661">
    <property type="entry name" value="HisK_dim/P_dom"/>
</dbReference>
<evidence type="ECO:0000256" key="1">
    <source>
        <dbReference type="ARBA" id="ARBA00000085"/>
    </source>
</evidence>
<evidence type="ECO:0000256" key="18">
    <source>
        <dbReference type="SAM" id="Phobius"/>
    </source>
</evidence>
<feature type="modified residue" description="4-aspartylphosphate" evidence="16">
    <location>
        <position position="888"/>
    </location>
</feature>
<evidence type="ECO:0000256" key="14">
    <source>
        <dbReference type="ARBA" id="ARBA00064003"/>
    </source>
</evidence>
<comment type="subunit">
    <text evidence="14">At low DSF concentrations, interacts with RpfF.</text>
</comment>
<feature type="domain" description="PAC" evidence="21">
    <location>
        <begin position="516"/>
        <end position="568"/>
    </location>
</feature>
<evidence type="ECO:0000256" key="9">
    <source>
        <dbReference type="ARBA" id="ARBA00022777"/>
    </source>
</evidence>
<evidence type="ECO:0000256" key="13">
    <source>
        <dbReference type="ARBA" id="ARBA00023136"/>
    </source>
</evidence>
<dbReference type="CDD" id="cd17546">
    <property type="entry name" value="REC_hyHK_CKI1_RcsC-like"/>
    <property type="match status" value="1"/>
</dbReference>
<keyword evidence="12" id="KW-0902">Two-component regulatory system</keyword>
<dbReference type="FunFam" id="1.10.287.130:FF:000002">
    <property type="entry name" value="Two-component osmosensing histidine kinase"/>
    <property type="match status" value="1"/>
</dbReference>
<dbReference type="SMART" id="SM00448">
    <property type="entry name" value="REC"/>
    <property type="match status" value="2"/>
</dbReference>
<gene>
    <name evidence="22" type="ORF">DS2_09247</name>
</gene>
<evidence type="ECO:0000259" key="19">
    <source>
        <dbReference type="PROSITE" id="PS50109"/>
    </source>
</evidence>
<dbReference type="FunFam" id="3.30.565.10:FF:000010">
    <property type="entry name" value="Sensor histidine kinase RcsC"/>
    <property type="match status" value="1"/>
</dbReference>
<feature type="compositionally biased region" description="Low complexity" evidence="17">
    <location>
        <begin position="1103"/>
        <end position="1118"/>
    </location>
</feature>
<dbReference type="PROSITE" id="PS50113">
    <property type="entry name" value="PAC"/>
    <property type="match status" value="1"/>
</dbReference>
<comment type="caution">
    <text evidence="22">The sequence shown here is derived from an EMBL/GenBank/DDBJ whole genome shotgun (WGS) entry which is preliminary data.</text>
</comment>
<dbReference type="InterPro" id="IPR011006">
    <property type="entry name" value="CheY-like_superfamily"/>
</dbReference>
<feature type="domain" description="Histidine kinase" evidence="19">
    <location>
        <begin position="586"/>
        <end position="811"/>
    </location>
</feature>
<dbReference type="GO" id="GO:0005524">
    <property type="term" value="F:ATP binding"/>
    <property type="evidence" value="ECO:0007669"/>
    <property type="project" value="UniProtKB-KW"/>
</dbReference>
<evidence type="ECO:0000256" key="2">
    <source>
        <dbReference type="ARBA" id="ARBA00004651"/>
    </source>
</evidence>
<dbReference type="Pfam" id="PF02518">
    <property type="entry name" value="HATPase_c"/>
    <property type="match status" value="1"/>
</dbReference>
<evidence type="ECO:0000256" key="11">
    <source>
        <dbReference type="ARBA" id="ARBA00022989"/>
    </source>
</evidence>
<feature type="transmembrane region" description="Helical" evidence="18">
    <location>
        <begin position="9"/>
        <end position="28"/>
    </location>
</feature>
<dbReference type="Gene3D" id="3.30.565.10">
    <property type="entry name" value="Histidine kinase-like ATPase, C-terminal domain"/>
    <property type="match status" value="1"/>
</dbReference>
<feature type="domain" description="Response regulatory" evidence="20">
    <location>
        <begin position="834"/>
        <end position="955"/>
    </location>
</feature>
<keyword evidence="11 18" id="KW-1133">Transmembrane helix</keyword>
<dbReference type="STRING" id="1328313.DS2_09247"/>
<dbReference type="Pfam" id="PF00512">
    <property type="entry name" value="HisKA"/>
    <property type="match status" value="1"/>
</dbReference>
<dbReference type="Gene3D" id="3.30.450.20">
    <property type="entry name" value="PAS domain"/>
    <property type="match status" value="1"/>
</dbReference>
<keyword evidence="9 22" id="KW-0418">Kinase</keyword>
<dbReference type="SMART" id="SM00388">
    <property type="entry name" value="HisKA"/>
    <property type="match status" value="1"/>
</dbReference>
<evidence type="ECO:0000313" key="22">
    <source>
        <dbReference type="EMBL" id="EWH10120.1"/>
    </source>
</evidence>
<feature type="region of interest" description="Disordered" evidence="17">
    <location>
        <begin position="1099"/>
        <end position="1123"/>
    </location>
</feature>
<protein>
    <recommendedName>
        <fullName evidence="15">Sensory/regulatory protein RpfC</fullName>
        <ecNumber evidence="3">2.7.13.3</ecNumber>
    </recommendedName>
</protein>
<keyword evidence="5 16" id="KW-0597">Phosphoprotein</keyword>
<dbReference type="PATRIC" id="fig|1328313.3.peg.1888"/>
<evidence type="ECO:0000256" key="8">
    <source>
        <dbReference type="ARBA" id="ARBA00022741"/>
    </source>
</evidence>
<sequence length="1256" mass="141478">MITLNILDVWYIVLTGTLMCSLFLWFKYSFNCNLITSPAIGLILSANYWLQLLRNDPHYHLAQINLVWYSMLLLNFVLLACALHRSLSSRKWDITRDLLSCALFIQGIGLSTIYLAHQYQCTDLELNCADIMLGIVTVVYALSVYLLNNVKNSKNRFSFHHSILAALTCFSISVALSVLLEFKQTKHHQDKLASTNSHLSSLFNERWNSTRNALTRLQQRIASKPTQASDDFNKEDATNYVQQNRTISSITLLNKDTVLWHASQQNKLTANKIVDIYLSTKTQQTAPPTPVYIHSGNSQLLKQHQLILVMTVSQDMQLITMIDQLELWAPLLTYASSEGYLLNLRLANAQPFVSHFEKQPTFWHKLYANPPYWQGQITAATPDKIGKLYLTSYYVPAIGLIFSLFIGLTYYLYLVTRTQARTLQQQVKEREKLNAKLAAEKNRTQISADVSDLGVWEWDIATGELVWDEKMHQIYETPPEIQVKPQYSFWQQSVHPDDIENAEGSLSSAVEDKKEWKYEFRVITPNKKLKTIKANARPVLDAYNQVVKVIGGNIDITRERLLESKLIDAKEKAEQANQAKTTFLANMSHEIRTPMNGVIGIAELLATTELDARQQDYLQMITNSAQALLSLLNNILDISKIESGQLEIEKVPFFLAERIGDAVKSFAPLAHKKGISLDYYIAPDIPDCVASDPVRLSQIVYNLVGNAIKFTEKGGVSIELTLDHTQAQQTEDIFHLRITVSDTGCGISNKAQSQIFEPFKQADSSTTRKYGGSGLGLTIVYQLVKLLGGQIEVLSEKNLGSVFIASIPVQVSNECTQIEEAPWLNAKKALEQVKCLAVDDNEINRRWLRDMTTAWGCQVDIAHSANQAQKMLEAANRDARPYTIMLLDNLMPGMTGIDLVKSLKQQRLATPEVIIMLSSSDVECSPHQLSSLGIHHVLSKPVKQSEVFNSILSVLDKAYTSNSPKTKQQNNNKQQLTVLVAEDNLVNQKLLLDLLENHKHKVTIVNNGLEALYQAKSGAFDAILMDVQMPTMDGLQATQKIREYEQQSKNINNWIIGLTANALAGDKERCIQAGMDLYVTKPINGAKLLQILENGYHSERLQPTNTPTTTITAANSETKTPRDNSTHYYRLIEKTQLFDIERSMQATGGDGQLLKEVIELVLNQTPLVIEALENACAECNSQNFSAELHKSKGMLANLAHGLVTEVIEHAEYSKEIHRKEHMIEQLDLIKYLIDKLVGELRDFIQSSKEHDQPKQS</sequence>
<dbReference type="Gene3D" id="2.10.70.100">
    <property type="match status" value="1"/>
</dbReference>
<proteinExistence type="predicted"/>
<dbReference type="InterPro" id="IPR001789">
    <property type="entry name" value="Sig_transdc_resp-reg_receiver"/>
</dbReference>
<evidence type="ECO:0000256" key="5">
    <source>
        <dbReference type="ARBA" id="ARBA00022553"/>
    </source>
</evidence>
<keyword evidence="10" id="KW-0067">ATP-binding</keyword>
<dbReference type="SUPFAM" id="SSF52172">
    <property type="entry name" value="CheY-like"/>
    <property type="match status" value="2"/>
</dbReference>
<dbReference type="EC" id="2.7.13.3" evidence="3"/>
<dbReference type="Gene3D" id="1.10.287.130">
    <property type="match status" value="1"/>
</dbReference>
<dbReference type="OrthoDB" id="9810730at2"/>
<dbReference type="PROSITE" id="PS50110">
    <property type="entry name" value="RESPONSE_REGULATORY"/>
    <property type="match status" value="2"/>
</dbReference>